<dbReference type="EMBL" id="OU503040">
    <property type="protein sequence ID" value="CAI9761783.1"/>
    <property type="molecule type" value="Genomic_DNA"/>
</dbReference>
<keyword evidence="1" id="KW-0812">Transmembrane</keyword>
<protein>
    <submittedName>
        <fullName evidence="2">Uncharacterized protein</fullName>
    </submittedName>
</protein>
<reference evidence="2" key="1">
    <citation type="submission" date="2023-05" db="EMBL/GenBank/DDBJ databases">
        <authorList>
            <person name="Huff M."/>
        </authorList>
    </citation>
    <scope>NUCLEOTIDE SEQUENCE</scope>
</reference>
<sequence>MSSICSLSLRVMVHQWRHNHRSLRYWILPHFKRNLSFIPSPVSFSFNQDDDSVPSKPYQLGYDPSEEIFGFSADLQPRSWQILGSTPPGGVADDGTFSWASISSGGSIIWALCLGLPIILLWL</sequence>
<organism evidence="2 3">
    <name type="scientific">Fraxinus pennsylvanica</name>
    <dbReference type="NCBI Taxonomy" id="56036"/>
    <lineage>
        <taxon>Eukaryota</taxon>
        <taxon>Viridiplantae</taxon>
        <taxon>Streptophyta</taxon>
        <taxon>Embryophyta</taxon>
        <taxon>Tracheophyta</taxon>
        <taxon>Spermatophyta</taxon>
        <taxon>Magnoliopsida</taxon>
        <taxon>eudicotyledons</taxon>
        <taxon>Gunneridae</taxon>
        <taxon>Pentapetalae</taxon>
        <taxon>asterids</taxon>
        <taxon>lamiids</taxon>
        <taxon>Lamiales</taxon>
        <taxon>Oleaceae</taxon>
        <taxon>Oleeae</taxon>
        <taxon>Fraxinus</taxon>
    </lineage>
</organism>
<accession>A0AAD1Z2R1</accession>
<keyword evidence="1" id="KW-1133">Transmembrane helix</keyword>
<gene>
    <name evidence="2" type="ORF">FPE_LOCUS9213</name>
</gene>
<feature type="transmembrane region" description="Helical" evidence="1">
    <location>
        <begin position="97"/>
        <end position="122"/>
    </location>
</feature>
<dbReference type="AlphaFoldDB" id="A0AAD1Z2R1"/>
<evidence type="ECO:0000256" key="1">
    <source>
        <dbReference type="SAM" id="Phobius"/>
    </source>
</evidence>
<dbReference type="Proteomes" id="UP000834106">
    <property type="component" value="Chromosome 5"/>
</dbReference>
<name>A0AAD1Z2R1_9LAMI</name>
<keyword evidence="3" id="KW-1185">Reference proteome</keyword>
<proteinExistence type="predicted"/>
<evidence type="ECO:0000313" key="2">
    <source>
        <dbReference type="EMBL" id="CAI9761783.1"/>
    </source>
</evidence>
<keyword evidence="1" id="KW-0472">Membrane</keyword>
<evidence type="ECO:0000313" key="3">
    <source>
        <dbReference type="Proteomes" id="UP000834106"/>
    </source>
</evidence>